<dbReference type="EMBL" id="JABEYC010000116">
    <property type="protein sequence ID" value="KAF4982477.1"/>
    <property type="molecule type" value="Genomic_DNA"/>
</dbReference>
<reference evidence="2" key="1">
    <citation type="journal article" date="2020" name="BMC Genomics">
        <title>Correction to: Identification and distribution of gene clusters required for synthesis of sphingolipid metabolism inhibitors in diverse species of the filamentous fungus Fusarium.</title>
        <authorList>
            <person name="Kim H.S."/>
            <person name="Lohmar J.M."/>
            <person name="Busman M."/>
            <person name="Brown D.W."/>
            <person name="Naumann T.A."/>
            <person name="Divon H.H."/>
            <person name="Lysoe E."/>
            <person name="Uhlig S."/>
            <person name="Proctor R.H."/>
        </authorList>
    </citation>
    <scope>NUCLEOTIDE SEQUENCE</scope>
    <source>
        <strain evidence="2">NRRL 22465</strain>
    </source>
</reference>
<feature type="compositionally biased region" description="Polar residues" evidence="1">
    <location>
        <begin position="299"/>
        <end position="313"/>
    </location>
</feature>
<comment type="caution">
    <text evidence="2">The sequence shown here is derived from an EMBL/GenBank/DDBJ whole genome shotgun (WGS) entry which is preliminary data.</text>
</comment>
<proteinExistence type="predicted"/>
<feature type="region of interest" description="Disordered" evidence="1">
    <location>
        <begin position="299"/>
        <end position="330"/>
    </location>
</feature>
<keyword evidence="3" id="KW-1185">Reference proteome</keyword>
<dbReference type="OrthoDB" id="5217604at2759"/>
<sequence length="366" mass="40624">MAGVNFNELDVLQGILIYLAWAHFQPSPKRYTQYLHLATSIVSDLRLDRPRRPKLWSVDGGKDRNEPDWGPDEMRALAGKLIENVEDIVSRTSPTNDGAQFSVESQQIAQSCADIKSTLPFPLSESLLFPAPLLLHLYMLELLLSQSSPQGTPFGLDKFQIGQDLSRDQGRLIDWLSASMSASRSLISVILILPRGEEAAMSNIGWIMMHCGLSLAVRLDLIAAKGDISRLTKHLRRLLDMPHTIRQIVLRLETAASSAAKSTAPSEMSNTASNCHPFDRLAKRARQLEDWYLSRVAQQAAQPTSSETQQVAEQSPIRIGTESLPFDNSTPEQNWVGDSNWFYGAASDISTFLFTNPVDFPGTFGL</sequence>
<name>A0A8H4USE4_9HYPO</name>
<accession>A0A8H4USE4</accession>
<evidence type="ECO:0008006" key="4">
    <source>
        <dbReference type="Google" id="ProtNLM"/>
    </source>
</evidence>
<dbReference type="Proteomes" id="UP000635477">
    <property type="component" value="Unassembled WGS sequence"/>
</dbReference>
<organism evidence="2 3">
    <name type="scientific">Fusarium zealandicum</name>
    <dbReference type="NCBI Taxonomy" id="1053134"/>
    <lineage>
        <taxon>Eukaryota</taxon>
        <taxon>Fungi</taxon>
        <taxon>Dikarya</taxon>
        <taxon>Ascomycota</taxon>
        <taxon>Pezizomycotina</taxon>
        <taxon>Sordariomycetes</taxon>
        <taxon>Hypocreomycetidae</taxon>
        <taxon>Hypocreales</taxon>
        <taxon>Nectriaceae</taxon>
        <taxon>Fusarium</taxon>
        <taxon>Fusarium staphyleae species complex</taxon>
    </lineage>
</organism>
<gene>
    <name evidence="2" type="ORF">FZEAL_1902</name>
</gene>
<evidence type="ECO:0000313" key="3">
    <source>
        <dbReference type="Proteomes" id="UP000635477"/>
    </source>
</evidence>
<dbReference type="AlphaFoldDB" id="A0A8H4USE4"/>
<protein>
    <recommendedName>
        <fullName evidence="4">Transcription factor</fullName>
    </recommendedName>
</protein>
<evidence type="ECO:0000313" key="2">
    <source>
        <dbReference type="EMBL" id="KAF4982477.1"/>
    </source>
</evidence>
<reference evidence="2" key="2">
    <citation type="submission" date="2020-05" db="EMBL/GenBank/DDBJ databases">
        <authorList>
            <person name="Kim H.-S."/>
            <person name="Proctor R.H."/>
            <person name="Brown D.W."/>
        </authorList>
    </citation>
    <scope>NUCLEOTIDE SEQUENCE</scope>
    <source>
        <strain evidence="2">NRRL 22465</strain>
    </source>
</reference>
<evidence type="ECO:0000256" key="1">
    <source>
        <dbReference type="SAM" id="MobiDB-lite"/>
    </source>
</evidence>